<dbReference type="GO" id="GO:0030490">
    <property type="term" value="P:maturation of SSU-rRNA"/>
    <property type="evidence" value="ECO:0007669"/>
    <property type="project" value="TreeGrafter"/>
</dbReference>
<dbReference type="Pfam" id="PF08772">
    <property type="entry name" value="Zn_ribbon_NOB1"/>
    <property type="match status" value="1"/>
</dbReference>
<evidence type="ECO:0000256" key="5">
    <source>
        <dbReference type="ARBA" id="ARBA00022801"/>
    </source>
</evidence>
<reference evidence="13 14" key="1">
    <citation type="journal article" date="2024" name="BMC Genomics">
        <title>De novo assembly and annotation of Popillia japonica's genome with initial clues to its potential as an invasive pest.</title>
        <authorList>
            <person name="Cucini C."/>
            <person name="Boschi S."/>
            <person name="Funari R."/>
            <person name="Cardaioli E."/>
            <person name="Iannotti N."/>
            <person name="Marturano G."/>
            <person name="Paoli F."/>
            <person name="Bruttini M."/>
            <person name="Carapelli A."/>
            <person name="Frati F."/>
            <person name="Nardi F."/>
        </authorList>
    </citation>
    <scope>NUCLEOTIDE SEQUENCE [LARGE SCALE GENOMIC DNA]</scope>
    <source>
        <strain evidence="13">DMR45628</strain>
    </source>
</reference>
<keyword evidence="7 8" id="KW-0539">Nucleus</keyword>
<comment type="similarity">
    <text evidence="2 8">Belongs to the NOB1 family.</text>
</comment>
<feature type="binding site" evidence="9">
    <location>
        <position position="300"/>
    </location>
    <ligand>
        <name>Zn(2+)</name>
        <dbReference type="ChEBI" id="CHEBI:29105"/>
    </ligand>
</feature>
<dbReference type="EMBL" id="JASPKY010000097">
    <property type="protein sequence ID" value="KAK9737673.1"/>
    <property type="molecule type" value="Genomic_DNA"/>
</dbReference>
<proteinExistence type="inferred from homology"/>
<evidence type="ECO:0000256" key="6">
    <source>
        <dbReference type="ARBA" id="ARBA00022833"/>
    </source>
</evidence>
<feature type="binding site" evidence="9">
    <location>
        <position position="297"/>
    </location>
    <ligand>
        <name>Zn(2+)</name>
        <dbReference type="ChEBI" id="CHEBI:29105"/>
    </ligand>
</feature>
<evidence type="ECO:0000256" key="1">
    <source>
        <dbReference type="ARBA" id="ARBA00004123"/>
    </source>
</evidence>
<gene>
    <name evidence="13" type="ORF">QE152_g10522</name>
</gene>
<dbReference type="Pfam" id="PF17146">
    <property type="entry name" value="PIN_6"/>
    <property type="match status" value="1"/>
</dbReference>
<evidence type="ECO:0000256" key="4">
    <source>
        <dbReference type="ARBA" id="ARBA00022723"/>
    </source>
</evidence>
<dbReference type="PANTHER" id="PTHR12814">
    <property type="entry name" value="RNA-BINDING PROTEIN NOB1"/>
    <property type="match status" value="1"/>
</dbReference>
<feature type="binding site" evidence="9">
    <location>
        <position position="315"/>
    </location>
    <ligand>
        <name>Zn(2+)</name>
        <dbReference type="ChEBI" id="CHEBI:29105"/>
    </ligand>
</feature>
<dbReference type="InterPro" id="IPR039907">
    <property type="entry name" value="NOB1"/>
</dbReference>
<feature type="compositionally biased region" description="Acidic residues" evidence="10">
    <location>
        <begin position="216"/>
        <end position="232"/>
    </location>
</feature>
<dbReference type="PANTHER" id="PTHR12814:SF2">
    <property type="entry name" value="RNA-BINDING PROTEIN NOB1"/>
    <property type="match status" value="1"/>
</dbReference>
<feature type="region of interest" description="Disordered" evidence="10">
    <location>
        <begin position="352"/>
        <end position="387"/>
    </location>
</feature>
<feature type="domain" description="Ribonuclease PIN" evidence="12">
    <location>
        <begin position="27"/>
        <end position="113"/>
    </location>
</feature>
<keyword evidence="4 8" id="KW-0479">Metal-binding</keyword>
<evidence type="ECO:0000259" key="12">
    <source>
        <dbReference type="Pfam" id="PF17146"/>
    </source>
</evidence>
<evidence type="ECO:0000256" key="8">
    <source>
        <dbReference type="PIRNR" id="PIRNR037125"/>
    </source>
</evidence>
<keyword evidence="6 8" id="KW-0862">Zinc</keyword>
<dbReference type="GO" id="GO:0005737">
    <property type="term" value="C:cytoplasm"/>
    <property type="evidence" value="ECO:0007669"/>
    <property type="project" value="UniProtKB-ARBA"/>
</dbReference>
<feature type="domain" description="Nin one binding (NOB1) Zn-ribbon-like" evidence="11">
    <location>
        <begin position="287"/>
        <end position="358"/>
    </location>
</feature>
<evidence type="ECO:0000256" key="7">
    <source>
        <dbReference type="ARBA" id="ARBA00023242"/>
    </source>
</evidence>
<comment type="caution">
    <text evidence="13">The sequence shown here is derived from an EMBL/GenBank/DDBJ whole genome shotgun (WGS) entry which is preliminary data.</text>
</comment>
<sequence length="435" mass="49386">MDKKIDYLVVDTNSIMVITMDKKIDYLVVDTTAFIENAPLQNIAHNIVTIQEVVDEIINKRQLRRLVVLPYDLIVKDVFPENIRVITEFSQKTGDYPNLSATDIKVMALTYQLEKAEVGIEHLRKEPIVKSTINITTKPKEENIDLELNGFYMPKHSNTSTSDDSDDLKVELERLNLDHDQLEGNIIQNPISTANQDVSVNSENDLNDILPKHDDDDNSTETSDYDDEDDDAGWITPSNIKEIKKQINSNNVEEKCVKVACITTDFAMQNVLKQMNLNVSALDGRIIKELKTYILRCYTCFKTSSIMTQKFCPKCGNATLKRVSVSVDSNGKQKIHINSRRPLTARGKKFSLPTVHGGKHSNNPILSADQRLPDQKPTRLARTKNNPLGDDYIAGYSPFVMRDVNSKSAQLGIRNVKEVKHWMKKNPNEANRKRK</sequence>
<dbReference type="InterPro" id="IPR036283">
    <property type="entry name" value="NOB1_Zf-like_sf"/>
</dbReference>
<dbReference type="FunFam" id="3.40.50.1010:FF:000020">
    <property type="entry name" value="20S-pre-rRNA D-site endonuclease NOB1"/>
    <property type="match status" value="1"/>
</dbReference>
<accession>A0AAW1LT91</accession>
<keyword evidence="5" id="KW-0378">Hydrolase</keyword>
<organism evidence="13 14">
    <name type="scientific">Popillia japonica</name>
    <name type="common">Japanese beetle</name>
    <dbReference type="NCBI Taxonomy" id="7064"/>
    <lineage>
        <taxon>Eukaryota</taxon>
        <taxon>Metazoa</taxon>
        <taxon>Ecdysozoa</taxon>
        <taxon>Arthropoda</taxon>
        <taxon>Hexapoda</taxon>
        <taxon>Insecta</taxon>
        <taxon>Pterygota</taxon>
        <taxon>Neoptera</taxon>
        <taxon>Endopterygota</taxon>
        <taxon>Coleoptera</taxon>
        <taxon>Polyphaga</taxon>
        <taxon>Scarabaeiformia</taxon>
        <taxon>Scarabaeidae</taxon>
        <taxon>Rutelinae</taxon>
        <taxon>Popillia</taxon>
    </lineage>
</organism>
<dbReference type="PIRSF" id="PIRSF037125">
    <property type="entry name" value="D-site_20S_pre-rRNA_nuclease"/>
    <property type="match status" value="1"/>
</dbReference>
<feature type="binding site" evidence="9">
    <location>
        <position position="312"/>
    </location>
    <ligand>
        <name>Zn(2+)</name>
        <dbReference type="ChEBI" id="CHEBI:29105"/>
    </ligand>
</feature>
<keyword evidence="14" id="KW-1185">Reference proteome</keyword>
<dbReference type="GO" id="GO:0030688">
    <property type="term" value="C:preribosome, small subunit precursor"/>
    <property type="evidence" value="ECO:0007669"/>
    <property type="project" value="TreeGrafter"/>
</dbReference>
<dbReference type="CDD" id="cd09876">
    <property type="entry name" value="PIN_Nob1-like"/>
    <property type="match status" value="1"/>
</dbReference>
<evidence type="ECO:0000256" key="9">
    <source>
        <dbReference type="PIRSR" id="PIRSR037125-1"/>
    </source>
</evidence>
<evidence type="ECO:0000313" key="13">
    <source>
        <dbReference type="EMBL" id="KAK9737673.1"/>
    </source>
</evidence>
<dbReference type="GO" id="GO:0046872">
    <property type="term" value="F:metal ion binding"/>
    <property type="evidence" value="ECO:0007669"/>
    <property type="project" value="UniProtKB-UniRule"/>
</dbReference>
<evidence type="ECO:0000256" key="2">
    <source>
        <dbReference type="ARBA" id="ARBA00005858"/>
    </source>
</evidence>
<dbReference type="InterPro" id="IPR033411">
    <property type="entry name" value="Ribonuclease_PIN"/>
</dbReference>
<comment type="function">
    <text evidence="8">May play a role in mRNA degradation.</text>
</comment>
<evidence type="ECO:0000313" key="14">
    <source>
        <dbReference type="Proteomes" id="UP001458880"/>
    </source>
</evidence>
<keyword evidence="3" id="KW-0540">Nuclease</keyword>
<dbReference type="GO" id="GO:0004521">
    <property type="term" value="F:RNA endonuclease activity"/>
    <property type="evidence" value="ECO:0007669"/>
    <property type="project" value="UniProtKB-UniRule"/>
</dbReference>
<evidence type="ECO:0000256" key="3">
    <source>
        <dbReference type="ARBA" id="ARBA00022722"/>
    </source>
</evidence>
<feature type="region of interest" description="Disordered" evidence="10">
    <location>
        <begin position="204"/>
        <end position="233"/>
    </location>
</feature>
<dbReference type="GO" id="GO:0016787">
    <property type="term" value="F:hydrolase activity"/>
    <property type="evidence" value="ECO:0007669"/>
    <property type="project" value="UniProtKB-KW"/>
</dbReference>
<dbReference type="SUPFAM" id="SSF144206">
    <property type="entry name" value="NOB1 zinc finger-like"/>
    <property type="match status" value="1"/>
</dbReference>
<comment type="subcellular location">
    <subcellularLocation>
        <location evidence="1 8">Nucleus</location>
    </subcellularLocation>
</comment>
<protein>
    <recommendedName>
        <fullName evidence="8">RNA-binding protein NOB1</fullName>
    </recommendedName>
</protein>
<dbReference type="Gene3D" id="3.40.50.1010">
    <property type="entry name" value="5'-nuclease"/>
    <property type="match status" value="1"/>
</dbReference>
<dbReference type="Proteomes" id="UP001458880">
    <property type="component" value="Unassembled WGS sequence"/>
</dbReference>
<evidence type="ECO:0000256" key="10">
    <source>
        <dbReference type="SAM" id="MobiDB-lite"/>
    </source>
</evidence>
<dbReference type="Gene3D" id="6.20.210.10">
    <property type="entry name" value="Nin one binding (NOB1), Zn-ribbon-like"/>
    <property type="match status" value="1"/>
</dbReference>
<dbReference type="InterPro" id="IPR014881">
    <property type="entry name" value="NOB1_Zn-bd"/>
</dbReference>
<name>A0AAW1LT91_POPJA</name>
<evidence type="ECO:0000259" key="11">
    <source>
        <dbReference type="Pfam" id="PF08772"/>
    </source>
</evidence>
<dbReference type="GO" id="GO:0031981">
    <property type="term" value="C:nuclear lumen"/>
    <property type="evidence" value="ECO:0007669"/>
    <property type="project" value="UniProtKB-ARBA"/>
</dbReference>
<dbReference type="InterPro" id="IPR017117">
    <property type="entry name" value="Nob1_euk"/>
</dbReference>
<dbReference type="AlphaFoldDB" id="A0AAW1LT91"/>